<dbReference type="InterPro" id="IPR003856">
    <property type="entry name" value="LPS_length_determ_N"/>
</dbReference>
<protein>
    <submittedName>
        <fullName evidence="11">Capsular polysaccharide biosynthesis protein</fullName>
    </submittedName>
</protein>
<evidence type="ECO:0000256" key="6">
    <source>
        <dbReference type="ARBA" id="ARBA00023136"/>
    </source>
</evidence>
<dbReference type="PANTHER" id="PTHR32309:SF13">
    <property type="entry name" value="FERRIC ENTEROBACTIN TRANSPORT PROTEIN FEPE"/>
    <property type="match status" value="1"/>
</dbReference>
<feature type="domain" description="Tyrosine-protein kinase G-rich" evidence="10">
    <location>
        <begin position="170"/>
        <end position="223"/>
    </location>
</feature>
<dbReference type="Pfam" id="PF13807">
    <property type="entry name" value="GNVR"/>
    <property type="match status" value="1"/>
</dbReference>
<dbReference type="AlphaFoldDB" id="A0A7W5AXK8"/>
<dbReference type="PANTHER" id="PTHR32309">
    <property type="entry name" value="TYROSINE-PROTEIN KINASE"/>
    <property type="match status" value="1"/>
</dbReference>
<feature type="region of interest" description="Disordered" evidence="7">
    <location>
        <begin position="256"/>
        <end position="282"/>
    </location>
</feature>
<sequence>MYIAFLSRILAKIADTSRNLGVNSVQMELELRDYVRIVRKHIWKLISIVLISTVVAGVYSFYFVEPTYEASTKIIVNRTATQTSVTTLDLNEINSNLRLIDTYKEIIRTPAIMDVVAERYPQFGMTAEELTNKVVVSSVNNTQVMTLVVQDLSYQKAAQIVNAISEVFKEQIPSIFQVENVSILNLANENPEKQPAPVKPNKMLNMALAFIVSLMLSVGIAFLIEYMDDTIKNEADVKRLLDLPTVGQIARLSAEELQSGQEKEKKPQQLRGEMKSNVQIGK</sequence>
<keyword evidence="12" id="KW-1185">Reference proteome</keyword>
<dbReference type="Pfam" id="PF02706">
    <property type="entry name" value="Wzz"/>
    <property type="match status" value="1"/>
</dbReference>
<evidence type="ECO:0000256" key="4">
    <source>
        <dbReference type="ARBA" id="ARBA00022692"/>
    </source>
</evidence>
<keyword evidence="5 8" id="KW-1133">Transmembrane helix</keyword>
<feature type="transmembrane region" description="Helical" evidence="8">
    <location>
        <begin position="203"/>
        <end position="224"/>
    </location>
</feature>
<evidence type="ECO:0000259" key="10">
    <source>
        <dbReference type="Pfam" id="PF13807"/>
    </source>
</evidence>
<evidence type="ECO:0000313" key="11">
    <source>
        <dbReference type="EMBL" id="MBB3110572.1"/>
    </source>
</evidence>
<dbReference type="InterPro" id="IPR050445">
    <property type="entry name" value="Bact_polysacc_biosynth/exp"/>
</dbReference>
<organism evidence="11 12">
    <name type="scientific">Paenibacillus phyllosphaerae</name>
    <dbReference type="NCBI Taxonomy" id="274593"/>
    <lineage>
        <taxon>Bacteria</taxon>
        <taxon>Bacillati</taxon>
        <taxon>Bacillota</taxon>
        <taxon>Bacilli</taxon>
        <taxon>Bacillales</taxon>
        <taxon>Paenibacillaceae</taxon>
        <taxon>Paenibacillus</taxon>
    </lineage>
</organism>
<proteinExistence type="inferred from homology"/>
<dbReference type="GO" id="GO:0005886">
    <property type="term" value="C:plasma membrane"/>
    <property type="evidence" value="ECO:0007669"/>
    <property type="project" value="UniProtKB-SubCell"/>
</dbReference>
<evidence type="ECO:0000256" key="3">
    <source>
        <dbReference type="ARBA" id="ARBA00022475"/>
    </source>
</evidence>
<dbReference type="GO" id="GO:0004713">
    <property type="term" value="F:protein tyrosine kinase activity"/>
    <property type="evidence" value="ECO:0007669"/>
    <property type="project" value="TreeGrafter"/>
</dbReference>
<comment type="similarity">
    <text evidence="2">Belongs to the CpsC/CapA family.</text>
</comment>
<comment type="subcellular location">
    <subcellularLocation>
        <location evidence="1">Cell membrane</location>
        <topology evidence="1">Multi-pass membrane protein</topology>
    </subcellularLocation>
</comment>
<accession>A0A7W5AXK8</accession>
<feature type="domain" description="Polysaccharide chain length determinant N-terminal" evidence="9">
    <location>
        <begin position="28"/>
        <end position="117"/>
    </location>
</feature>
<gene>
    <name evidence="11" type="ORF">FHS18_002639</name>
</gene>
<evidence type="ECO:0000259" key="9">
    <source>
        <dbReference type="Pfam" id="PF02706"/>
    </source>
</evidence>
<name>A0A7W5AXK8_9BACL</name>
<keyword evidence="6 8" id="KW-0472">Membrane</keyword>
<evidence type="ECO:0000256" key="2">
    <source>
        <dbReference type="ARBA" id="ARBA00006683"/>
    </source>
</evidence>
<evidence type="ECO:0000256" key="5">
    <source>
        <dbReference type="ARBA" id="ARBA00022989"/>
    </source>
</evidence>
<feature type="transmembrane region" description="Helical" evidence="8">
    <location>
        <begin position="42"/>
        <end position="62"/>
    </location>
</feature>
<comment type="caution">
    <text evidence="11">The sequence shown here is derived from an EMBL/GenBank/DDBJ whole genome shotgun (WGS) entry which is preliminary data.</text>
</comment>
<keyword evidence="4 8" id="KW-0812">Transmembrane</keyword>
<evidence type="ECO:0000256" key="8">
    <source>
        <dbReference type="SAM" id="Phobius"/>
    </source>
</evidence>
<reference evidence="11 12" key="1">
    <citation type="submission" date="2020-08" db="EMBL/GenBank/DDBJ databases">
        <title>Genomic Encyclopedia of Type Strains, Phase III (KMG-III): the genomes of soil and plant-associated and newly described type strains.</title>
        <authorList>
            <person name="Whitman W."/>
        </authorList>
    </citation>
    <scope>NUCLEOTIDE SEQUENCE [LARGE SCALE GENOMIC DNA]</scope>
    <source>
        <strain evidence="11 12">CECT 5862</strain>
    </source>
</reference>
<keyword evidence="3" id="KW-1003">Cell membrane</keyword>
<evidence type="ECO:0000256" key="1">
    <source>
        <dbReference type="ARBA" id="ARBA00004651"/>
    </source>
</evidence>
<dbReference type="InterPro" id="IPR032807">
    <property type="entry name" value="GNVR"/>
</dbReference>
<dbReference type="EMBL" id="JACHXK010000005">
    <property type="protein sequence ID" value="MBB3110572.1"/>
    <property type="molecule type" value="Genomic_DNA"/>
</dbReference>
<evidence type="ECO:0000256" key="7">
    <source>
        <dbReference type="SAM" id="MobiDB-lite"/>
    </source>
</evidence>
<evidence type="ECO:0000313" key="12">
    <source>
        <dbReference type="Proteomes" id="UP000570361"/>
    </source>
</evidence>
<dbReference type="Proteomes" id="UP000570361">
    <property type="component" value="Unassembled WGS sequence"/>
</dbReference>
<dbReference type="RefSeq" id="WP_246427627.1">
    <property type="nucleotide sequence ID" value="NZ_JACHXK010000005.1"/>
</dbReference>